<feature type="domain" description="GP-PDE" evidence="1">
    <location>
        <begin position="2"/>
        <end position="226"/>
    </location>
</feature>
<gene>
    <name evidence="2" type="ORF">ACFQQL_00730</name>
</gene>
<dbReference type="PROSITE" id="PS50007">
    <property type="entry name" value="PIPLC_X_DOMAIN"/>
    <property type="match status" value="1"/>
</dbReference>
<evidence type="ECO:0000313" key="2">
    <source>
        <dbReference type="EMBL" id="MFC7403614.1"/>
    </source>
</evidence>
<dbReference type="InterPro" id="IPR030395">
    <property type="entry name" value="GP_PDE_dom"/>
</dbReference>
<name>A0ABW2Q273_9MICO</name>
<comment type="caution">
    <text evidence="2">The sequence shown here is derived from an EMBL/GenBank/DDBJ whole genome shotgun (WGS) entry which is preliminary data.</text>
</comment>
<dbReference type="RefSeq" id="WP_382390239.1">
    <property type="nucleotide sequence ID" value="NZ_JBHTCQ010000001.1"/>
</dbReference>
<accession>A0ABW2Q273</accession>
<reference evidence="3" key="1">
    <citation type="journal article" date="2019" name="Int. J. Syst. Evol. Microbiol.">
        <title>The Global Catalogue of Microorganisms (GCM) 10K type strain sequencing project: providing services to taxonomists for standard genome sequencing and annotation.</title>
        <authorList>
            <consortium name="The Broad Institute Genomics Platform"/>
            <consortium name="The Broad Institute Genome Sequencing Center for Infectious Disease"/>
            <person name="Wu L."/>
            <person name="Ma J."/>
        </authorList>
    </citation>
    <scope>NUCLEOTIDE SEQUENCE [LARGE SCALE GENOMIC DNA]</scope>
    <source>
        <strain evidence="3">JCM 1490</strain>
    </source>
</reference>
<evidence type="ECO:0000259" key="1">
    <source>
        <dbReference type="PROSITE" id="PS51704"/>
    </source>
</evidence>
<sequence>MVHVVGHRGAAAVAPENTLTSFRRAIADGADVVELDVHASADGRIVVIHDRTVDRTAVGGRATGTVAELTWAELQQVELPGDERIPLLEEALAAISTPVQLEIKAPAAALAAAEMVRSAGLADRVTMISFNADALRTVRHTDPTLPVGVVTSRPTPEKLAVVDELDAAMLSVEIPHLDGERLGGLQERGVRLCAWTALRDPDVRAAVDGGADLVAADDPAWCRSVLESLVDRV</sequence>
<dbReference type="Pfam" id="PF03009">
    <property type="entry name" value="GDPD"/>
    <property type="match status" value="1"/>
</dbReference>
<protein>
    <submittedName>
        <fullName evidence="2">Glycerophosphodiester phosphodiesterase</fullName>
    </submittedName>
</protein>
<evidence type="ECO:0000313" key="3">
    <source>
        <dbReference type="Proteomes" id="UP001596455"/>
    </source>
</evidence>
<dbReference type="InterPro" id="IPR017946">
    <property type="entry name" value="PLC-like_Pdiesterase_TIM-brl"/>
</dbReference>
<dbReference type="SUPFAM" id="SSF51695">
    <property type="entry name" value="PLC-like phosphodiesterases"/>
    <property type="match status" value="1"/>
</dbReference>
<organism evidence="2 3">
    <name type="scientific">Georgenia alba</name>
    <dbReference type="NCBI Taxonomy" id="2233858"/>
    <lineage>
        <taxon>Bacteria</taxon>
        <taxon>Bacillati</taxon>
        <taxon>Actinomycetota</taxon>
        <taxon>Actinomycetes</taxon>
        <taxon>Micrococcales</taxon>
        <taxon>Bogoriellaceae</taxon>
        <taxon>Georgenia</taxon>
    </lineage>
</organism>
<dbReference type="Proteomes" id="UP001596455">
    <property type="component" value="Unassembled WGS sequence"/>
</dbReference>
<dbReference type="PANTHER" id="PTHR46211">
    <property type="entry name" value="GLYCEROPHOSPHORYL DIESTER PHOSPHODIESTERASE"/>
    <property type="match status" value="1"/>
</dbReference>
<dbReference type="PANTHER" id="PTHR46211:SF14">
    <property type="entry name" value="GLYCEROPHOSPHODIESTER PHOSPHODIESTERASE"/>
    <property type="match status" value="1"/>
</dbReference>
<proteinExistence type="predicted"/>
<dbReference type="EMBL" id="JBHTCQ010000001">
    <property type="protein sequence ID" value="MFC7403614.1"/>
    <property type="molecule type" value="Genomic_DNA"/>
</dbReference>
<keyword evidence="3" id="KW-1185">Reference proteome</keyword>
<dbReference type="Gene3D" id="3.20.20.190">
    <property type="entry name" value="Phosphatidylinositol (PI) phosphodiesterase"/>
    <property type="match status" value="1"/>
</dbReference>
<dbReference type="PROSITE" id="PS51704">
    <property type="entry name" value="GP_PDE"/>
    <property type="match status" value="1"/>
</dbReference>